<dbReference type="GO" id="GO:0016787">
    <property type="term" value="F:hydrolase activity"/>
    <property type="evidence" value="ECO:0007669"/>
    <property type="project" value="UniProtKB-KW"/>
</dbReference>
<dbReference type="Gene3D" id="3.10.130.10">
    <property type="entry name" value="Ribonuclease A-like domain"/>
    <property type="match status" value="1"/>
</dbReference>
<dbReference type="GO" id="GO:0003676">
    <property type="term" value="F:nucleic acid binding"/>
    <property type="evidence" value="ECO:0007669"/>
    <property type="project" value="InterPro"/>
</dbReference>
<evidence type="ECO:0000256" key="6">
    <source>
        <dbReference type="ARBA" id="ARBA00022801"/>
    </source>
</evidence>
<dbReference type="GO" id="GO:0005576">
    <property type="term" value="C:extracellular region"/>
    <property type="evidence" value="ECO:0007669"/>
    <property type="project" value="UniProtKB-SubCell"/>
</dbReference>
<dbReference type="PANTHER" id="PTHR11437:SF10">
    <property type="entry name" value="ANGIOGENIN-RELATED"/>
    <property type="match status" value="1"/>
</dbReference>
<comment type="similarity">
    <text evidence="2 8">Belongs to the pancreatic ribonuclease family.</text>
</comment>
<evidence type="ECO:0000256" key="4">
    <source>
        <dbReference type="ARBA" id="ARBA00022722"/>
    </source>
</evidence>
<name>A0AAV6FDA5_9TELE</name>
<comment type="subcellular location">
    <subcellularLocation>
        <location evidence="1">Secreted</location>
    </subcellularLocation>
</comment>
<keyword evidence="8" id="KW-0732">Signal</keyword>
<dbReference type="Proteomes" id="UP000823561">
    <property type="component" value="Unassembled WGS sequence"/>
</dbReference>
<dbReference type="PRINTS" id="PR00794">
    <property type="entry name" value="RIBONUCLEASE"/>
</dbReference>
<accession>A0AAV6FDA5</accession>
<dbReference type="GO" id="GO:0004540">
    <property type="term" value="F:RNA nuclease activity"/>
    <property type="evidence" value="ECO:0007669"/>
    <property type="project" value="TreeGrafter"/>
</dbReference>
<evidence type="ECO:0000256" key="3">
    <source>
        <dbReference type="ARBA" id="ARBA00022525"/>
    </source>
</evidence>
<proteinExistence type="inferred from homology"/>
<dbReference type="PANTHER" id="PTHR11437">
    <property type="entry name" value="RIBONUCLEASE"/>
    <property type="match status" value="1"/>
</dbReference>
<dbReference type="SMART" id="SM00092">
    <property type="entry name" value="RNAse_Pc"/>
    <property type="match status" value="1"/>
</dbReference>
<keyword evidence="5 8" id="KW-0255">Endonuclease</keyword>
<evidence type="ECO:0000256" key="5">
    <source>
        <dbReference type="ARBA" id="ARBA00022759"/>
    </source>
</evidence>
<feature type="chain" id="PRO_5043088160" description="Ribonuclease A-domain domain-containing protein" evidence="8">
    <location>
        <begin position="25"/>
        <end position="150"/>
    </location>
</feature>
<dbReference type="InterPro" id="IPR036816">
    <property type="entry name" value="RNaseA-like_dom_sf"/>
</dbReference>
<dbReference type="AlphaFoldDB" id="A0AAV6FDA5"/>
<keyword evidence="6 8" id="KW-0378">Hydrolase</keyword>
<gene>
    <name evidence="10" type="ORF">AALO_G00308900</name>
</gene>
<keyword evidence="7" id="KW-1015">Disulfide bond</keyword>
<evidence type="ECO:0000259" key="9">
    <source>
        <dbReference type="SMART" id="SM00092"/>
    </source>
</evidence>
<dbReference type="InterPro" id="IPR023412">
    <property type="entry name" value="RNaseA_domain"/>
</dbReference>
<dbReference type="InterPro" id="IPR023411">
    <property type="entry name" value="RNaseA_AS"/>
</dbReference>
<feature type="domain" description="Ribonuclease A-domain" evidence="9">
    <location>
        <begin position="26"/>
        <end position="148"/>
    </location>
</feature>
<dbReference type="SUPFAM" id="SSF54076">
    <property type="entry name" value="RNase A-like"/>
    <property type="match status" value="1"/>
</dbReference>
<evidence type="ECO:0000256" key="8">
    <source>
        <dbReference type="RuleBase" id="RU000651"/>
    </source>
</evidence>
<dbReference type="Pfam" id="PF00074">
    <property type="entry name" value="RnaseA"/>
    <property type="match status" value="1"/>
</dbReference>
<comment type="caution">
    <text evidence="10">The sequence shown here is derived from an EMBL/GenBank/DDBJ whole genome shotgun (WGS) entry which is preliminary data.</text>
</comment>
<organism evidence="10 11">
    <name type="scientific">Alosa alosa</name>
    <name type="common">allis shad</name>
    <dbReference type="NCBI Taxonomy" id="278164"/>
    <lineage>
        <taxon>Eukaryota</taxon>
        <taxon>Metazoa</taxon>
        <taxon>Chordata</taxon>
        <taxon>Craniata</taxon>
        <taxon>Vertebrata</taxon>
        <taxon>Euteleostomi</taxon>
        <taxon>Actinopterygii</taxon>
        <taxon>Neopterygii</taxon>
        <taxon>Teleostei</taxon>
        <taxon>Clupei</taxon>
        <taxon>Clupeiformes</taxon>
        <taxon>Clupeoidei</taxon>
        <taxon>Clupeidae</taxon>
        <taxon>Alosa</taxon>
    </lineage>
</organism>
<reference evidence="10" key="1">
    <citation type="submission" date="2020-10" db="EMBL/GenBank/DDBJ databases">
        <title>Chromosome-scale genome assembly of the Allis shad, Alosa alosa.</title>
        <authorList>
            <person name="Margot Z."/>
            <person name="Christophe K."/>
            <person name="Cabau C."/>
            <person name="Louis A."/>
            <person name="Berthelot C."/>
            <person name="Parey E."/>
            <person name="Roest Crollius H."/>
            <person name="Montfort J."/>
            <person name="Robinson-Rechavi M."/>
            <person name="Bucao C."/>
            <person name="Bouchez O."/>
            <person name="Gislard M."/>
            <person name="Lluch J."/>
            <person name="Milhes M."/>
            <person name="Lampietro C."/>
            <person name="Lopez Roques C."/>
            <person name="Donnadieu C."/>
            <person name="Braasch I."/>
            <person name="Desvignes T."/>
            <person name="Postlethwait J."/>
            <person name="Bobe J."/>
            <person name="Guiguen Y."/>
        </authorList>
    </citation>
    <scope>NUCLEOTIDE SEQUENCE</scope>
    <source>
        <strain evidence="10">M-15738</strain>
        <tissue evidence="10">Blood</tissue>
    </source>
</reference>
<evidence type="ECO:0000313" key="10">
    <source>
        <dbReference type="EMBL" id="KAG5260499.1"/>
    </source>
</evidence>
<dbReference type="InterPro" id="IPR001427">
    <property type="entry name" value="RNaseA"/>
</dbReference>
<dbReference type="GO" id="GO:0050830">
    <property type="term" value="P:defense response to Gram-positive bacterium"/>
    <property type="evidence" value="ECO:0007669"/>
    <property type="project" value="TreeGrafter"/>
</dbReference>
<feature type="signal peptide" evidence="8">
    <location>
        <begin position="1"/>
        <end position="24"/>
    </location>
</feature>
<keyword evidence="3" id="KW-0964">Secreted</keyword>
<evidence type="ECO:0000256" key="2">
    <source>
        <dbReference type="ARBA" id="ARBA00005600"/>
    </source>
</evidence>
<protein>
    <recommendedName>
        <fullName evidence="9">Ribonuclease A-domain domain-containing protein</fullName>
    </recommendedName>
</protein>
<dbReference type="GO" id="GO:0004519">
    <property type="term" value="F:endonuclease activity"/>
    <property type="evidence" value="ECO:0007669"/>
    <property type="project" value="UniProtKB-KW"/>
</dbReference>
<keyword evidence="11" id="KW-1185">Reference proteome</keyword>
<dbReference type="PROSITE" id="PS00127">
    <property type="entry name" value="RNASE_PANCREATIC"/>
    <property type="match status" value="1"/>
</dbReference>
<evidence type="ECO:0000256" key="7">
    <source>
        <dbReference type="ARBA" id="ARBA00023157"/>
    </source>
</evidence>
<dbReference type="EMBL" id="JADWDJ010000483">
    <property type="protein sequence ID" value="KAG5260499.1"/>
    <property type="molecule type" value="Genomic_DNA"/>
</dbReference>
<evidence type="ECO:0000256" key="1">
    <source>
        <dbReference type="ARBA" id="ARBA00004613"/>
    </source>
</evidence>
<keyword evidence="4 8" id="KW-0540">Nuclease</keyword>
<evidence type="ECO:0000313" key="11">
    <source>
        <dbReference type="Proteomes" id="UP000823561"/>
    </source>
</evidence>
<sequence>MKIQLLPCLLVLLLCVCGMEPVEGVHETRYEKFLRQHVVNAMNIDDCTSIIKDRKIYAKDNKSGKDKCKPVNTFILTEEQQAKAICHDGETTVRRNKEFKKSTKDFNVVVCHIKDEKKEYPNCEYTPKQEATYILVACDNNKLPVHLEPH</sequence>